<dbReference type="AlphaFoldDB" id="A0A8C4JML8"/>
<organism evidence="3 4">
    <name type="scientific">Dromaius novaehollandiae</name>
    <name type="common">Emu</name>
    <dbReference type="NCBI Taxonomy" id="8790"/>
    <lineage>
        <taxon>Eukaryota</taxon>
        <taxon>Metazoa</taxon>
        <taxon>Chordata</taxon>
        <taxon>Craniata</taxon>
        <taxon>Vertebrata</taxon>
        <taxon>Euteleostomi</taxon>
        <taxon>Archelosauria</taxon>
        <taxon>Archosauria</taxon>
        <taxon>Dinosauria</taxon>
        <taxon>Saurischia</taxon>
        <taxon>Theropoda</taxon>
        <taxon>Coelurosauria</taxon>
        <taxon>Aves</taxon>
        <taxon>Palaeognathae</taxon>
        <taxon>Casuariiformes</taxon>
        <taxon>Dromaiidae</taxon>
        <taxon>Dromaius</taxon>
    </lineage>
</organism>
<reference evidence="3" key="1">
    <citation type="submission" date="2025-08" db="UniProtKB">
        <authorList>
            <consortium name="Ensembl"/>
        </authorList>
    </citation>
    <scope>IDENTIFICATION</scope>
</reference>
<keyword evidence="4" id="KW-1185">Reference proteome</keyword>
<dbReference type="PANTHER" id="PTHR19256:SF44">
    <property type="entry name" value="T CELL RECEPTOR GAMMA VARIABLE 9"/>
    <property type="match status" value="1"/>
</dbReference>
<evidence type="ECO:0000313" key="3">
    <source>
        <dbReference type="Ensembl" id="ENSDNVP00000011541.1"/>
    </source>
</evidence>
<sequence length="112" mass="12621">MYWAPLSPSTFEISAQGLRQQKPSVSNRVQTTNTPIHWYPQKPGEAPKCILCMATGEPVFDEQADKEMFWVEKKMSNLICTLTIKRITKQQEASYYFVGADQASTSVTAQVS</sequence>
<evidence type="ECO:0000256" key="2">
    <source>
        <dbReference type="ARBA" id="ARBA00023319"/>
    </source>
</evidence>
<proteinExistence type="predicted"/>
<protein>
    <submittedName>
        <fullName evidence="3">Uncharacterized protein</fullName>
    </submittedName>
</protein>
<dbReference type="InterPro" id="IPR036179">
    <property type="entry name" value="Ig-like_dom_sf"/>
</dbReference>
<dbReference type="Proteomes" id="UP000694423">
    <property type="component" value="Unplaced"/>
</dbReference>
<dbReference type="PANTHER" id="PTHR19256">
    <property type="entry name" value="T-CELL RECEPTOR GAMMA CHAIN"/>
    <property type="match status" value="1"/>
</dbReference>
<name>A0A8C4JML8_DRONO</name>
<dbReference type="InterPro" id="IPR051117">
    <property type="entry name" value="TRG_var/const_region"/>
</dbReference>
<dbReference type="Ensembl" id="ENSDNVT00000013903.1">
    <property type="protein sequence ID" value="ENSDNVP00000011541.1"/>
    <property type="gene ID" value="ENSDNVG00000008131.1"/>
</dbReference>
<keyword evidence="1" id="KW-0675">Receptor</keyword>
<reference evidence="3" key="2">
    <citation type="submission" date="2025-09" db="UniProtKB">
        <authorList>
            <consortium name="Ensembl"/>
        </authorList>
    </citation>
    <scope>IDENTIFICATION</scope>
</reference>
<evidence type="ECO:0000256" key="1">
    <source>
        <dbReference type="ARBA" id="ARBA00023170"/>
    </source>
</evidence>
<dbReference type="SUPFAM" id="SSF48726">
    <property type="entry name" value="Immunoglobulin"/>
    <property type="match status" value="1"/>
</dbReference>
<keyword evidence="2" id="KW-0393">Immunoglobulin domain</keyword>
<dbReference type="Gene3D" id="2.60.40.10">
    <property type="entry name" value="Immunoglobulins"/>
    <property type="match status" value="1"/>
</dbReference>
<dbReference type="InterPro" id="IPR013783">
    <property type="entry name" value="Ig-like_fold"/>
</dbReference>
<accession>A0A8C4JML8</accession>
<evidence type="ECO:0000313" key="4">
    <source>
        <dbReference type="Proteomes" id="UP000694423"/>
    </source>
</evidence>